<dbReference type="Proteomes" id="UP001626550">
    <property type="component" value="Unassembled WGS sequence"/>
</dbReference>
<name>A0ABD2PSU9_9PLAT</name>
<protein>
    <submittedName>
        <fullName evidence="2">Uncharacterized protein</fullName>
    </submittedName>
</protein>
<keyword evidence="3" id="KW-1185">Reference proteome</keyword>
<keyword evidence="1" id="KW-0732">Signal</keyword>
<dbReference type="AlphaFoldDB" id="A0ABD2PSU9"/>
<sequence>MGMATFVLMLFLCVACAWDLHVFTGTKAEVKQFEERLVANLTQSSATSISPLNGHYLSLVLAICMYFSISF</sequence>
<proteinExistence type="predicted"/>
<evidence type="ECO:0000313" key="3">
    <source>
        <dbReference type="Proteomes" id="UP001626550"/>
    </source>
</evidence>
<feature type="chain" id="PRO_5044811904" evidence="1">
    <location>
        <begin position="18"/>
        <end position="71"/>
    </location>
</feature>
<evidence type="ECO:0000313" key="2">
    <source>
        <dbReference type="EMBL" id="KAL3310559.1"/>
    </source>
</evidence>
<dbReference type="EMBL" id="JBJKFK010002846">
    <property type="protein sequence ID" value="KAL3310559.1"/>
    <property type="molecule type" value="Genomic_DNA"/>
</dbReference>
<gene>
    <name evidence="2" type="ORF">Ciccas_010872</name>
</gene>
<organism evidence="2 3">
    <name type="scientific">Cichlidogyrus casuarinus</name>
    <dbReference type="NCBI Taxonomy" id="1844966"/>
    <lineage>
        <taxon>Eukaryota</taxon>
        <taxon>Metazoa</taxon>
        <taxon>Spiralia</taxon>
        <taxon>Lophotrochozoa</taxon>
        <taxon>Platyhelminthes</taxon>
        <taxon>Monogenea</taxon>
        <taxon>Monopisthocotylea</taxon>
        <taxon>Dactylogyridea</taxon>
        <taxon>Ancyrocephalidae</taxon>
        <taxon>Cichlidogyrus</taxon>
    </lineage>
</organism>
<accession>A0ABD2PSU9</accession>
<comment type="caution">
    <text evidence="2">The sequence shown here is derived from an EMBL/GenBank/DDBJ whole genome shotgun (WGS) entry which is preliminary data.</text>
</comment>
<evidence type="ECO:0000256" key="1">
    <source>
        <dbReference type="SAM" id="SignalP"/>
    </source>
</evidence>
<reference evidence="2 3" key="1">
    <citation type="submission" date="2024-11" db="EMBL/GenBank/DDBJ databases">
        <title>Adaptive evolution of stress response genes in parasites aligns with host niche diversity.</title>
        <authorList>
            <person name="Hahn C."/>
            <person name="Resl P."/>
        </authorList>
    </citation>
    <scope>NUCLEOTIDE SEQUENCE [LARGE SCALE GENOMIC DNA]</scope>
    <source>
        <strain evidence="2">EGGRZ-B1_66</strain>
        <tissue evidence="2">Body</tissue>
    </source>
</reference>
<feature type="signal peptide" evidence="1">
    <location>
        <begin position="1"/>
        <end position="17"/>
    </location>
</feature>